<protein>
    <recommendedName>
        <fullName evidence="3">Cysteine-rich and transmembrane domain-containing protein A-like</fullName>
    </recommendedName>
</protein>
<dbReference type="Gramene" id="MELO3C032152.2.1">
    <property type="protein sequence ID" value="MELO3C032152.2.1"/>
    <property type="gene ID" value="MELO3C032152.2"/>
</dbReference>
<reference evidence="2" key="1">
    <citation type="submission" date="2023-03" db="UniProtKB">
        <authorList>
            <consortium name="EnsemblPlants"/>
        </authorList>
    </citation>
    <scope>IDENTIFICATION</scope>
</reference>
<evidence type="ECO:0008006" key="3">
    <source>
        <dbReference type="Google" id="ProtNLM"/>
    </source>
</evidence>
<proteinExistence type="predicted"/>
<feature type="region of interest" description="Disordered" evidence="1">
    <location>
        <begin position="79"/>
        <end position="149"/>
    </location>
</feature>
<feature type="compositionally biased region" description="Pro residues" evidence="1">
    <location>
        <begin position="79"/>
        <end position="105"/>
    </location>
</feature>
<feature type="compositionally biased region" description="Pro residues" evidence="1">
    <location>
        <begin position="119"/>
        <end position="130"/>
    </location>
</feature>
<accession>A0A9I9ED49</accession>
<evidence type="ECO:0000256" key="1">
    <source>
        <dbReference type="SAM" id="MobiDB-lite"/>
    </source>
</evidence>
<sequence length="149" mass="17016">MLNINSGFKLKPLCKFSPLACCSWDRSIEDLNLPTSSSQRIPTDSPKALQMHTISKFLHFHFYSQRIMSYSYGYNHPPPETYPPPGYPPPQPGYPGHQPPPPPPHQGYQGYFYDGYQPSAPPPPPPPPPYHHQHYHYDDRNDCSSFLHG</sequence>
<organism evidence="2">
    <name type="scientific">Cucumis melo</name>
    <name type="common">Muskmelon</name>
    <dbReference type="NCBI Taxonomy" id="3656"/>
    <lineage>
        <taxon>Eukaryota</taxon>
        <taxon>Viridiplantae</taxon>
        <taxon>Streptophyta</taxon>
        <taxon>Embryophyta</taxon>
        <taxon>Tracheophyta</taxon>
        <taxon>Spermatophyta</taxon>
        <taxon>Magnoliopsida</taxon>
        <taxon>eudicotyledons</taxon>
        <taxon>Gunneridae</taxon>
        <taxon>Pentapetalae</taxon>
        <taxon>rosids</taxon>
        <taxon>fabids</taxon>
        <taxon>Cucurbitales</taxon>
        <taxon>Cucurbitaceae</taxon>
        <taxon>Benincaseae</taxon>
        <taxon>Cucumis</taxon>
    </lineage>
</organism>
<feature type="compositionally biased region" description="Low complexity" evidence="1">
    <location>
        <begin position="106"/>
        <end position="117"/>
    </location>
</feature>
<name>A0A9I9ED49_CUCME</name>
<evidence type="ECO:0000313" key="2">
    <source>
        <dbReference type="EnsemblPlants" id="MELO3C032152.2.1"/>
    </source>
</evidence>
<dbReference type="AlphaFoldDB" id="A0A9I9ED49"/>
<dbReference type="EnsemblPlants" id="MELO3C032152.2.1">
    <property type="protein sequence ID" value="MELO3C032152.2.1"/>
    <property type="gene ID" value="MELO3C032152.2"/>
</dbReference>